<dbReference type="Proteomes" id="UP000075243">
    <property type="component" value="Chromosome 2"/>
</dbReference>
<organism evidence="4 5">
    <name type="scientific">Cajanus cajan</name>
    <name type="common">Pigeon pea</name>
    <name type="synonym">Cajanus indicus</name>
    <dbReference type="NCBI Taxonomy" id="3821"/>
    <lineage>
        <taxon>Eukaryota</taxon>
        <taxon>Viridiplantae</taxon>
        <taxon>Streptophyta</taxon>
        <taxon>Embryophyta</taxon>
        <taxon>Tracheophyta</taxon>
        <taxon>Spermatophyta</taxon>
        <taxon>Magnoliopsida</taxon>
        <taxon>eudicotyledons</taxon>
        <taxon>Gunneridae</taxon>
        <taxon>Pentapetalae</taxon>
        <taxon>rosids</taxon>
        <taxon>fabids</taxon>
        <taxon>Fabales</taxon>
        <taxon>Fabaceae</taxon>
        <taxon>Papilionoideae</taxon>
        <taxon>50 kb inversion clade</taxon>
        <taxon>NPAAA clade</taxon>
        <taxon>indigoferoid/millettioid clade</taxon>
        <taxon>Phaseoleae</taxon>
        <taxon>Cajanus</taxon>
    </lineage>
</organism>
<dbReference type="InterPro" id="IPR047242">
    <property type="entry name" value="CDC5L/Cef1"/>
</dbReference>
<reference evidence="4 5" key="1">
    <citation type="journal article" date="2012" name="Nat. Biotechnol.">
        <title>Draft genome sequence of pigeonpea (Cajanus cajan), an orphan legume crop of resource-poor farmers.</title>
        <authorList>
            <person name="Varshney R.K."/>
            <person name="Chen W."/>
            <person name="Li Y."/>
            <person name="Bharti A.K."/>
            <person name="Saxena R.K."/>
            <person name="Schlueter J.A."/>
            <person name="Donoghue M.T."/>
            <person name="Azam S."/>
            <person name="Fan G."/>
            <person name="Whaley A.M."/>
            <person name="Farmer A.D."/>
            <person name="Sheridan J."/>
            <person name="Iwata A."/>
            <person name="Tuteja R."/>
            <person name="Penmetsa R.V."/>
            <person name="Wu W."/>
            <person name="Upadhyaya H.D."/>
            <person name="Yang S.P."/>
            <person name="Shah T."/>
            <person name="Saxena K.B."/>
            <person name="Michael T."/>
            <person name="McCombie W.R."/>
            <person name="Yang B."/>
            <person name="Zhang G."/>
            <person name="Yang H."/>
            <person name="Wang J."/>
            <person name="Spillane C."/>
            <person name="Cook D.R."/>
            <person name="May G.D."/>
            <person name="Xu X."/>
            <person name="Jackson S.A."/>
        </authorList>
    </citation>
    <scope>NUCLEOTIDE SEQUENCE [LARGE SCALE GENOMIC DNA]</scope>
    <source>
        <strain evidence="5">cv. Asha</strain>
    </source>
</reference>
<dbReference type="AlphaFoldDB" id="A0A151U5N4"/>
<name>A0A151U5N4_CAJCA</name>
<dbReference type="GO" id="GO:0000398">
    <property type="term" value="P:mRNA splicing, via spliceosome"/>
    <property type="evidence" value="ECO:0007669"/>
    <property type="project" value="InterPro"/>
</dbReference>
<keyword evidence="5" id="KW-1185">Reference proteome</keyword>
<evidence type="ECO:0000256" key="3">
    <source>
        <dbReference type="SAM" id="MobiDB-lite"/>
    </source>
</evidence>
<keyword evidence="2" id="KW-0539">Nucleus</keyword>
<gene>
    <name evidence="4" type="ORF">KK1_007225</name>
</gene>
<evidence type="ECO:0008006" key="6">
    <source>
        <dbReference type="Google" id="ProtNLM"/>
    </source>
</evidence>
<dbReference type="PANTHER" id="PTHR45885:SF1">
    <property type="entry name" value="CELL DIVISION CYCLE 5-LIKE PROTEIN"/>
    <property type="match status" value="1"/>
</dbReference>
<dbReference type="GO" id="GO:0003677">
    <property type="term" value="F:DNA binding"/>
    <property type="evidence" value="ECO:0007669"/>
    <property type="project" value="UniProtKB-KW"/>
</dbReference>
<accession>A0A151U5N4</accession>
<protein>
    <recommendedName>
        <fullName evidence="6">Cell division cycle 5-like protein</fullName>
    </recommendedName>
</protein>
<feature type="region of interest" description="Disordered" evidence="3">
    <location>
        <begin position="83"/>
        <end position="111"/>
    </location>
</feature>
<evidence type="ECO:0000313" key="4">
    <source>
        <dbReference type="EMBL" id="KYP74541.1"/>
    </source>
</evidence>
<dbReference type="Gramene" id="C.cajan_07026.t">
    <property type="protein sequence ID" value="C.cajan_07026.t.cds1"/>
    <property type="gene ID" value="C.cajan_07026"/>
</dbReference>
<evidence type="ECO:0000256" key="2">
    <source>
        <dbReference type="ARBA" id="ARBA00023242"/>
    </source>
</evidence>
<keyword evidence="1" id="KW-0238">DNA-binding</keyword>
<dbReference type="GO" id="GO:0005681">
    <property type="term" value="C:spliceosomal complex"/>
    <property type="evidence" value="ECO:0007669"/>
    <property type="project" value="TreeGrafter"/>
</dbReference>
<feature type="compositionally biased region" description="Basic and acidic residues" evidence="3">
    <location>
        <begin position="89"/>
        <end position="110"/>
    </location>
</feature>
<dbReference type="EMBL" id="CM003604">
    <property type="protein sequence ID" value="KYP74541.1"/>
    <property type="molecule type" value="Genomic_DNA"/>
</dbReference>
<evidence type="ECO:0000256" key="1">
    <source>
        <dbReference type="ARBA" id="ARBA00023125"/>
    </source>
</evidence>
<sequence length="242" mass="27098">MRVKKSLWPQIEATLKQMDIAATELECFKALQKQEQLAASHRINNLWAEVQKQKELEKTLQNRYGSLIEELEKMQNIMDQYRLQAQQQKETEADNHAQETTETVETKTDETDVQCTENCEAVPQLVEQEHALAIEPSHDGIADQQVDIVQDHATSGLSNDMDVDSEKMQITHDTDVKLKNTTPAAENVGEKVEGNGTNNGETMLAMNATVEIISPNHDVVVDAVNSHDSSMEETNPVGEETN</sequence>
<dbReference type="GO" id="GO:0000974">
    <property type="term" value="C:Prp19 complex"/>
    <property type="evidence" value="ECO:0007669"/>
    <property type="project" value="InterPro"/>
</dbReference>
<dbReference type="PANTHER" id="PTHR45885">
    <property type="entry name" value="CELL DIVISION CYCLE 5-LIKE PROTEIN"/>
    <property type="match status" value="1"/>
</dbReference>
<dbReference type="STRING" id="3821.A0A151U5N4"/>
<proteinExistence type="predicted"/>
<evidence type="ECO:0000313" key="5">
    <source>
        <dbReference type="Proteomes" id="UP000075243"/>
    </source>
</evidence>